<dbReference type="AlphaFoldDB" id="A0AAE1TZG8"/>
<gene>
    <name evidence="1" type="ORF">Pmani_024322</name>
</gene>
<name>A0AAE1TZG8_9EUCA</name>
<proteinExistence type="predicted"/>
<comment type="caution">
    <text evidence="1">The sequence shown here is derived from an EMBL/GenBank/DDBJ whole genome shotgun (WGS) entry which is preliminary data.</text>
</comment>
<keyword evidence="2" id="KW-1185">Reference proteome</keyword>
<evidence type="ECO:0000313" key="1">
    <source>
        <dbReference type="EMBL" id="KAK4303677.1"/>
    </source>
</evidence>
<accession>A0AAE1TZG8</accession>
<dbReference type="Proteomes" id="UP001292094">
    <property type="component" value="Unassembled WGS sequence"/>
</dbReference>
<organism evidence="1 2">
    <name type="scientific">Petrolisthes manimaculis</name>
    <dbReference type="NCBI Taxonomy" id="1843537"/>
    <lineage>
        <taxon>Eukaryota</taxon>
        <taxon>Metazoa</taxon>
        <taxon>Ecdysozoa</taxon>
        <taxon>Arthropoda</taxon>
        <taxon>Crustacea</taxon>
        <taxon>Multicrustacea</taxon>
        <taxon>Malacostraca</taxon>
        <taxon>Eumalacostraca</taxon>
        <taxon>Eucarida</taxon>
        <taxon>Decapoda</taxon>
        <taxon>Pleocyemata</taxon>
        <taxon>Anomura</taxon>
        <taxon>Galatheoidea</taxon>
        <taxon>Porcellanidae</taxon>
        <taxon>Petrolisthes</taxon>
    </lineage>
</organism>
<evidence type="ECO:0000313" key="2">
    <source>
        <dbReference type="Proteomes" id="UP001292094"/>
    </source>
</evidence>
<reference evidence="1" key="1">
    <citation type="submission" date="2023-11" db="EMBL/GenBank/DDBJ databases">
        <title>Genome assemblies of two species of porcelain crab, Petrolisthes cinctipes and Petrolisthes manimaculis (Anomura: Porcellanidae).</title>
        <authorList>
            <person name="Angst P."/>
        </authorList>
    </citation>
    <scope>NUCLEOTIDE SEQUENCE</scope>
    <source>
        <strain evidence="1">PB745_02</strain>
        <tissue evidence="1">Gill</tissue>
    </source>
</reference>
<dbReference type="EMBL" id="JAWZYT010002546">
    <property type="protein sequence ID" value="KAK4303677.1"/>
    <property type="molecule type" value="Genomic_DNA"/>
</dbReference>
<protein>
    <submittedName>
        <fullName evidence="1">Uncharacterized protein</fullName>
    </submittedName>
</protein>
<sequence length="91" mass="10215">MPTWESLAMAYTTCPVTRPLEVHHGSEDKCWALTTLDNSHHTKKPDVLLPTIHLIQEASTILGVPAEPPMEFLQRPTQCTRDDSCQPQHAI</sequence>